<gene>
    <name evidence="3" type="ORF">XA68_13671</name>
</gene>
<protein>
    <recommendedName>
        <fullName evidence="2">Alpha/beta hydrolase fold-3 domain-containing protein</fullName>
    </recommendedName>
</protein>
<comment type="caution">
    <text evidence="3">The sequence shown here is derived from an EMBL/GenBank/DDBJ whole genome shotgun (WGS) entry which is preliminary data.</text>
</comment>
<dbReference type="Proteomes" id="UP000037136">
    <property type="component" value="Unassembled WGS sequence"/>
</dbReference>
<reference evidence="3 4" key="2">
    <citation type="journal article" date="2017" name="Sci. Rep.">
        <title>Ant-infecting Ophiocordyceps genomes reveal a high diversity of potential behavioral manipulation genes and a possible major role for enterotoxins.</title>
        <authorList>
            <person name="de Bekker C."/>
            <person name="Ohm R.A."/>
            <person name="Evans H.C."/>
            <person name="Brachmann A."/>
            <person name="Hughes D.P."/>
        </authorList>
    </citation>
    <scope>NUCLEOTIDE SEQUENCE [LARGE SCALE GENOMIC DNA]</scope>
    <source>
        <strain evidence="3 4">SC16a</strain>
    </source>
</reference>
<dbReference type="InterPro" id="IPR050300">
    <property type="entry name" value="GDXG_lipolytic_enzyme"/>
</dbReference>
<dbReference type="PANTHER" id="PTHR48081:SF8">
    <property type="entry name" value="ALPHA_BETA HYDROLASE FOLD-3 DOMAIN-CONTAINING PROTEIN-RELATED"/>
    <property type="match status" value="1"/>
</dbReference>
<feature type="domain" description="Alpha/beta hydrolase fold-3" evidence="2">
    <location>
        <begin position="96"/>
        <end position="309"/>
    </location>
</feature>
<evidence type="ECO:0000259" key="2">
    <source>
        <dbReference type="Pfam" id="PF07859"/>
    </source>
</evidence>
<dbReference type="STRING" id="268505.A0A2A9PC32"/>
<dbReference type="InterPro" id="IPR029058">
    <property type="entry name" value="AB_hydrolase_fold"/>
</dbReference>
<keyword evidence="1" id="KW-0378">Hydrolase</keyword>
<dbReference type="SUPFAM" id="SSF53474">
    <property type="entry name" value="alpha/beta-Hydrolases"/>
    <property type="match status" value="1"/>
</dbReference>
<evidence type="ECO:0000256" key="1">
    <source>
        <dbReference type="ARBA" id="ARBA00022801"/>
    </source>
</evidence>
<dbReference type="Pfam" id="PF07859">
    <property type="entry name" value="Abhydrolase_3"/>
    <property type="match status" value="1"/>
</dbReference>
<name>A0A2A9PC32_OPHUN</name>
<reference evidence="3 4" key="1">
    <citation type="journal article" date="2015" name="BMC Genomics">
        <title>Gene expression during zombie ant biting behavior reflects the complexity underlying fungal parasitic behavioral manipulation.</title>
        <authorList>
            <person name="de Bekker C."/>
            <person name="Ohm R.A."/>
            <person name="Loreto R.G."/>
            <person name="Sebastian A."/>
            <person name="Albert I."/>
            <person name="Merrow M."/>
            <person name="Brachmann A."/>
            <person name="Hughes D.P."/>
        </authorList>
    </citation>
    <scope>NUCLEOTIDE SEQUENCE [LARGE SCALE GENOMIC DNA]</scope>
    <source>
        <strain evidence="3 4">SC16a</strain>
    </source>
</reference>
<keyword evidence="4" id="KW-1185">Reference proteome</keyword>
<dbReference type="AlphaFoldDB" id="A0A2A9PC32"/>
<dbReference type="EMBL" id="LAZP02000291">
    <property type="protein sequence ID" value="PFH58443.1"/>
    <property type="molecule type" value="Genomic_DNA"/>
</dbReference>
<dbReference type="InterPro" id="IPR013094">
    <property type="entry name" value="AB_hydrolase_3"/>
</dbReference>
<organism evidence="3 4">
    <name type="scientific">Ophiocordyceps unilateralis</name>
    <name type="common">Zombie-ant fungus</name>
    <name type="synonym">Torrubia unilateralis</name>
    <dbReference type="NCBI Taxonomy" id="268505"/>
    <lineage>
        <taxon>Eukaryota</taxon>
        <taxon>Fungi</taxon>
        <taxon>Dikarya</taxon>
        <taxon>Ascomycota</taxon>
        <taxon>Pezizomycotina</taxon>
        <taxon>Sordariomycetes</taxon>
        <taxon>Hypocreomycetidae</taxon>
        <taxon>Hypocreales</taxon>
        <taxon>Ophiocordycipitaceae</taxon>
        <taxon>Ophiocordyceps</taxon>
    </lineage>
</organism>
<accession>A0A2A9PC32</accession>
<evidence type="ECO:0000313" key="3">
    <source>
        <dbReference type="EMBL" id="PFH58443.1"/>
    </source>
</evidence>
<dbReference type="OrthoDB" id="408631at2759"/>
<dbReference type="GO" id="GO:0016787">
    <property type="term" value="F:hydrolase activity"/>
    <property type="evidence" value="ECO:0007669"/>
    <property type="project" value="UniProtKB-KW"/>
</dbReference>
<sequence>MSSPPYPLDASIATRINSEYAAYYNAHLSTQAPSHLQPIAATRALGGALVPGGGPLRPVGSTVDRSVPRTASSGPHLPVRCFSPAGEPPPGGWPALLFLHGGGWVFGNLETENGAATHFCARAQCVVVAVDYRLAPENPFPAAVQDAWEVALWLATTGPSLLFINPERLCIGGSSAGGNLAAVISQRAVSSSSVRLSFRLQLLIVPVTDNTADPSNNVSYAANEHAPVLSVAQMMWYRNHYLPDRGDWANPEASPLLWTGDWAALPPAVVVVAGLDPLRHEGERFAARLRDAGVDVRLRVFEGQPHAFAAMDGVLEDGRRAITWLCEALRDAMYGSKG</sequence>
<proteinExistence type="predicted"/>
<evidence type="ECO:0000313" key="4">
    <source>
        <dbReference type="Proteomes" id="UP000037136"/>
    </source>
</evidence>
<dbReference type="Gene3D" id="3.40.50.1820">
    <property type="entry name" value="alpha/beta hydrolase"/>
    <property type="match status" value="1"/>
</dbReference>
<dbReference type="PANTHER" id="PTHR48081">
    <property type="entry name" value="AB HYDROLASE SUPERFAMILY PROTEIN C4A8.06C"/>
    <property type="match status" value="1"/>
</dbReference>